<dbReference type="InterPro" id="IPR006674">
    <property type="entry name" value="HD_domain"/>
</dbReference>
<dbReference type="AlphaFoldDB" id="A0A7C5Q3L6"/>
<evidence type="ECO:0000313" key="2">
    <source>
        <dbReference type="EMBL" id="HHJ63497.1"/>
    </source>
</evidence>
<feature type="domain" description="HD" evidence="1">
    <location>
        <begin position="197"/>
        <end position="376"/>
    </location>
</feature>
<dbReference type="Gene3D" id="1.10.3210.10">
    <property type="entry name" value="Hypothetical protein af1432"/>
    <property type="match status" value="2"/>
</dbReference>
<proteinExistence type="predicted"/>
<gene>
    <name evidence="2" type="ORF">ENJ61_01170</name>
</gene>
<dbReference type="Proteomes" id="UP000885792">
    <property type="component" value="Unassembled WGS sequence"/>
</dbReference>
<accession>A0A7C5Q3L6</accession>
<dbReference type="Pfam" id="PF13023">
    <property type="entry name" value="HD_3"/>
    <property type="match status" value="1"/>
</dbReference>
<comment type="caution">
    <text evidence="2">The sequence shown here is derived from an EMBL/GenBank/DDBJ whole genome shotgun (WGS) entry which is preliminary data.</text>
</comment>
<evidence type="ECO:0000259" key="1">
    <source>
        <dbReference type="Pfam" id="PF13023"/>
    </source>
</evidence>
<reference evidence="2" key="1">
    <citation type="journal article" date="2020" name="mSystems">
        <title>Genome- and Community-Level Interaction Insights into Carbon Utilization and Element Cycling Functions of Hydrothermarchaeota in Hydrothermal Sediment.</title>
        <authorList>
            <person name="Zhou Z."/>
            <person name="Liu Y."/>
            <person name="Xu W."/>
            <person name="Pan J."/>
            <person name="Luo Z.H."/>
            <person name="Li M."/>
        </authorList>
    </citation>
    <scope>NUCLEOTIDE SEQUENCE [LARGE SCALE GENOMIC DNA]</scope>
    <source>
        <strain evidence="2">HyVt-501</strain>
    </source>
</reference>
<dbReference type="EMBL" id="DRNB01000039">
    <property type="protein sequence ID" value="HHJ63497.1"/>
    <property type="molecule type" value="Genomic_DNA"/>
</dbReference>
<organism evidence="2">
    <name type="scientific">Aquifex aeolicus</name>
    <dbReference type="NCBI Taxonomy" id="63363"/>
    <lineage>
        <taxon>Bacteria</taxon>
        <taxon>Pseudomonadati</taxon>
        <taxon>Aquificota</taxon>
        <taxon>Aquificia</taxon>
        <taxon>Aquificales</taxon>
        <taxon>Aquificaceae</taxon>
        <taxon>Aquifex</taxon>
    </lineage>
</organism>
<protein>
    <submittedName>
        <fullName evidence="2">HD domain-containing protein</fullName>
    </submittedName>
</protein>
<sequence length="409" mass="47762">MERGLAGLVLRLYELAYIERWNDHPKPFHITELDKQAHKAAIAYVVGKFEEHLRNQDIDWIYLIKGLIFEALQRSVLTDIKPQILHRLLRERGEELSSFVLSEAGGDLKDFDRELFEEFEAYMRGGDGNLKERRIVKASHFLSTYWEFQMIYSSGLRFYGIERVKAEIEDTIEDFFDLVGVERIYLRKKTFNFIDLVGQLRFQKRWIQSPRVPTTTVLGHMFIVASLAFLLSVKAGLCGRRGFLNFFTGLFHDLPEVTTRDIVAPVKRRTNMAEILRSYEREQTESVILPLLPDFMKEEFSYILGFVQNEEVDEFTDRIREGGEVRPMGPLPAEECRDPVDGTLIKACDYMGAYVEAKLSLYHGIRSRHLEEGCRSLKNRLKGIRWLEVSFDRILSEIDRRLETDEDRG</sequence>
<dbReference type="SUPFAM" id="SSF109604">
    <property type="entry name" value="HD-domain/PDEase-like"/>
    <property type="match status" value="2"/>
</dbReference>
<name>A0A7C5Q3L6_AQUAO</name>